<accession>A0A059CPX8</accession>
<keyword evidence="2" id="KW-0812">Transmembrane</keyword>
<dbReference type="AlphaFoldDB" id="A0A059CPX8"/>
<evidence type="ECO:0000313" key="3">
    <source>
        <dbReference type="EMBL" id="KCW80294.1"/>
    </source>
</evidence>
<dbReference type="EMBL" id="KK198755">
    <property type="protein sequence ID" value="KCW80294.1"/>
    <property type="molecule type" value="Genomic_DNA"/>
</dbReference>
<organism evidence="3">
    <name type="scientific">Eucalyptus grandis</name>
    <name type="common">Flooded gum</name>
    <dbReference type="NCBI Taxonomy" id="71139"/>
    <lineage>
        <taxon>Eukaryota</taxon>
        <taxon>Viridiplantae</taxon>
        <taxon>Streptophyta</taxon>
        <taxon>Embryophyta</taxon>
        <taxon>Tracheophyta</taxon>
        <taxon>Spermatophyta</taxon>
        <taxon>Magnoliopsida</taxon>
        <taxon>eudicotyledons</taxon>
        <taxon>Gunneridae</taxon>
        <taxon>Pentapetalae</taxon>
        <taxon>rosids</taxon>
        <taxon>malvids</taxon>
        <taxon>Myrtales</taxon>
        <taxon>Myrtaceae</taxon>
        <taxon>Myrtoideae</taxon>
        <taxon>Eucalypteae</taxon>
        <taxon>Eucalyptus</taxon>
    </lineage>
</organism>
<keyword evidence="2" id="KW-1133">Transmembrane helix</keyword>
<protein>
    <submittedName>
        <fullName evidence="3">Uncharacterized protein</fullName>
    </submittedName>
</protein>
<proteinExistence type="predicted"/>
<name>A0A059CPX8_EUCGR</name>
<feature type="transmembrane region" description="Helical" evidence="2">
    <location>
        <begin position="20"/>
        <end position="38"/>
    </location>
</feature>
<feature type="compositionally biased region" description="Basic and acidic residues" evidence="1">
    <location>
        <begin position="51"/>
        <end position="62"/>
    </location>
</feature>
<dbReference type="Gramene" id="KCW80294">
    <property type="protein sequence ID" value="KCW80294"/>
    <property type="gene ID" value="EUGRSUZ_C01652"/>
</dbReference>
<dbReference type="InParanoid" id="A0A059CPX8"/>
<evidence type="ECO:0000256" key="1">
    <source>
        <dbReference type="SAM" id="MobiDB-lite"/>
    </source>
</evidence>
<keyword evidence="2" id="KW-0472">Membrane</keyword>
<sequence>MELRLDRFIMVREKREIWPILLKFGVALALIFAGFLYSRIRTRRVIPKLPPRDCGGEAHSEGQRTGLSDRSGEAHFEGQRTELSDRGSGAHSEGQRTGISFKFVY</sequence>
<feature type="region of interest" description="Disordered" evidence="1">
    <location>
        <begin position="51"/>
        <end position="105"/>
    </location>
</feature>
<evidence type="ECO:0000256" key="2">
    <source>
        <dbReference type="SAM" id="Phobius"/>
    </source>
</evidence>
<feature type="compositionally biased region" description="Basic and acidic residues" evidence="1">
    <location>
        <begin position="70"/>
        <end position="85"/>
    </location>
</feature>
<reference evidence="3" key="1">
    <citation type="submission" date="2013-07" db="EMBL/GenBank/DDBJ databases">
        <title>The genome of Eucalyptus grandis.</title>
        <authorList>
            <person name="Schmutz J."/>
            <person name="Hayes R."/>
            <person name="Myburg A."/>
            <person name="Tuskan G."/>
            <person name="Grattapaglia D."/>
            <person name="Rokhsar D.S."/>
        </authorList>
    </citation>
    <scope>NUCLEOTIDE SEQUENCE</scope>
    <source>
        <tissue evidence="3">Leaf extractions</tissue>
    </source>
</reference>
<gene>
    <name evidence="3" type="ORF">EUGRSUZ_C01652</name>
</gene>